<dbReference type="Pfam" id="PF10609">
    <property type="entry name" value="ParA"/>
    <property type="match status" value="1"/>
</dbReference>
<dbReference type="InterPro" id="IPR044304">
    <property type="entry name" value="NUBPL-like"/>
</dbReference>
<accession>F6YI87</accession>
<reference evidence="8" key="2">
    <citation type="submission" date="2025-08" db="UniProtKB">
        <authorList>
            <consortium name="Ensembl"/>
        </authorList>
    </citation>
    <scope>IDENTIFICATION</scope>
</reference>
<keyword evidence="1" id="KW-0004">4Fe-4S</keyword>
<dbReference type="GO" id="GO:0051539">
    <property type="term" value="F:4 iron, 4 sulfur cluster binding"/>
    <property type="evidence" value="ECO:0000318"/>
    <property type="project" value="GO_Central"/>
</dbReference>
<reference evidence="9" key="1">
    <citation type="journal article" date="2002" name="Science">
        <title>The draft genome of Ciona intestinalis: insights into chordate and vertebrate origins.</title>
        <authorList>
            <person name="Dehal P."/>
            <person name="Satou Y."/>
            <person name="Campbell R.K."/>
            <person name="Chapman J."/>
            <person name="Degnan B."/>
            <person name="De Tomaso A."/>
            <person name="Davidson B."/>
            <person name="Di Gregorio A."/>
            <person name="Gelpke M."/>
            <person name="Goodstein D.M."/>
            <person name="Harafuji N."/>
            <person name="Hastings K.E."/>
            <person name="Ho I."/>
            <person name="Hotta K."/>
            <person name="Huang W."/>
            <person name="Kawashima T."/>
            <person name="Lemaire P."/>
            <person name="Martinez D."/>
            <person name="Meinertzhagen I.A."/>
            <person name="Necula S."/>
            <person name="Nonaka M."/>
            <person name="Putnam N."/>
            <person name="Rash S."/>
            <person name="Saiga H."/>
            <person name="Satake M."/>
            <person name="Terry A."/>
            <person name="Yamada L."/>
            <person name="Wang H.G."/>
            <person name="Awazu S."/>
            <person name="Azumi K."/>
            <person name="Boore J."/>
            <person name="Branno M."/>
            <person name="Chin-Bow S."/>
            <person name="DeSantis R."/>
            <person name="Doyle S."/>
            <person name="Francino P."/>
            <person name="Keys D.N."/>
            <person name="Haga S."/>
            <person name="Hayashi H."/>
            <person name="Hino K."/>
            <person name="Imai K.S."/>
            <person name="Inaba K."/>
            <person name="Kano S."/>
            <person name="Kobayashi K."/>
            <person name="Kobayashi M."/>
            <person name="Lee B.I."/>
            <person name="Makabe K.W."/>
            <person name="Manohar C."/>
            <person name="Matassi G."/>
            <person name="Medina M."/>
            <person name="Mochizuki Y."/>
            <person name="Mount S."/>
            <person name="Morishita T."/>
            <person name="Miura S."/>
            <person name="Nakayama A."/>
            <person name="Nishizaka S."/>
            <person name="Nomoto H."/>
            <person name="Ohta F."/>
            <person name="Oishi K."/>
            <person name="Rigoutsos I."/>
            <person name="Sano M."/>
            <person name="Sasaki A."/>
            <person name="Sasakura Y."/>
            <person name="Shoguchi E."/>
            <person name="Shin-i T."/>
            <person name="Spagnuolo A."/>
            <person name="Stainier D."/>
            <person name="Suzuki M.M."/>
            <person name="Tassy O."/>
            <person name="Takatori N."/>
            <person name="Tokuoka M."/>
            <person name="Yagi K."/>
            <person name="Yoshizaki F."/>
            <person name="Wada S."/>
            <person name="Zhang C."/>
            <person name="Hyatt P.D."/>
            <person name="Larimer F."/>
            <person name="Detter C."/>
            <person name="Doggett N."/>
            <person name="Glavina T."/>
            <person name="Hawkins T."/>
            <person name="Richardson P."/>
            <person name="Lucas S."/>
            <person name="Kohara Y."/>
            <person name="Levine M."/>
            <person name="Satoh N."/>
            <person name="Rokhsar D.S."/>
        </authorList>
    </citation>
    <scope>NUCLEOTIDE SEQUENCE [LARGE SCALE GENOMIC DNA]</scope>
</reference>
<dbReference type="OrthoDB" id="1741334at2759"/>
<dbReference type="GO" id="GO:0005739">
    <property type="term" value="C:mitochondrion"/>
    <property type="evidence" value="ECO:0000318"/>
    <property type="project" value="GO_Central"/>
</dbReference>
<dbReference type="GO" id="GO:0140663">
    <property type="term" value="F:ATP-dependent FeS chaperone activity"/>
    <property type="evidence" value="ECO:0007669"/>
    <property type="project" value="InterPro"/>
</dbReference>
<organism evidence="8 9">
    <name type="scientific">Ciona intestinalis</name>
    <name type="common">Transparent sea squirt</name>
    <name type="synonym">Ascidia intestinalis</name>
    <dbReference type="NCBI Taxonomy" id="7719"/>
    <lineage>
        <taxon>Eukaryota</taxon>
        <taxon>Metazoa</taxon>
        <taxon>Chordata</taxon>
        <taxon>Tunicata</taxon>
        <taxon>Ascidiacea</taxon>
        <taxon>Phlebobranchia</taxon>
        <taxon>Cionidae</taxon>
        <taxon>Ciona</taxon>
    </lineage>
</organism>
<name>F6YI87_CIOIN</name>
<dbReference type="FunCoup" id="F6YI87">
    <property type="interactions" value="43"/>
</dbReference>
<keyword evidence="5" id="KW-0408">Iron</keyword>
<evidence type="ECO:0000256" key="4">
    <source>
        <dbReference type="ARBA" id="ARBA00022840"/>
    </source>
</evidence>
<dbReference type="FunFam" id="3.40.50.300:FF:001278">
    <property type="entry name" value="Iron-sulfur cluster carrier protein"/>
    <property type="match status" value="1"/>
</dbReference>
<evidence type="ECO:0000256" key="3">
    <source>
        <dbReference type="ARBA" id="ARBA00022741"/>
    </source>
</evidence>
<dbReference type="InterPro" id="IPR033756">
    <property type="entry name" value="YlxH/NBP35"/>
</dbReference>
<dbReference type="HAMAP" id="MF_02040">
    <property type="entry name" value="Mrp_NBP35"/>
    <property type="match status" value="1"/>
</dbReference>
<keyword evidence="6" id="KW-0411">Iron-sulfur</keyword>
<dbReference type="Proteomes" id="UP000008144">
    <property type="component" value="Unassembled WGS sequence"/>
</dbReference>
<evidence type="ECO:0000313" key="9">
    <source>
        <dbReference type="Proteomes" id="UP000008144"/>
    </source>
</evidence>
<dbReference type="GO" id="GO:0016226">
    <property type="term" value="P:iron-sulfur cluster assembly"/>
    <property type="evidence" value="ECO:0000318"/>
    <property type="project" value="GO_Central"/>
</dbReference>
<accession>A0A1W3JIK5</accession>
<dbReference type="SUPFAM" id="SSF52540">
    <property type="entry name" value="P-loop containing nucleoside triphosphate hydrolases"/>
    <property type="match status" value="1"/>
</dbReference>
<dbReference type="Ensembl" id="ENSCINT00000027550.2">
    <property type="protein sequence ID" value="ENSCINP00000027304.2"/>
    <property type="gene ID" value="ENSCING00000015376.2"/>
</dbReference>
<dbReference type="CDD" id="cd02037">
    <property type="entry name" value="Mrp_NBP35"/>
    <property type="match status" value="1"/>
</dbReference>
<dbReference type="AlphaFoldDB" id="F6YI87"/>
<keyword evidence="4" id="KW-0067">ATP-binding</keyword>
<reference evidence="8" key="3">
    <citation type="submission" date="2025-09" db="UniProtKB">
        <authorList>
            <consortium name="Ensembl"/>
        </authorList>
    </citation>
    <scope>IDENTIFICATION</scope>
</reference>
<evidence type="ECO:0000256" key="1">
    <source>
        <dbReference type="ARBA" id="ARBA00022485"/>
    </source>
</evidence>
<dbReference type="GO" id="GO:0032981">
    <property type="term" value="P:mitochondrial respiratory chain complex I assembly"/>
    <property type="evidence" value="ECO:0000318"/>
    <property type="project" value="GO_Central"/>
</dbReference>
<dbReference type="HOGENOM" id="CLU_024839_0_2_1"/>
<dbReference type="InterPro" id="IPR019591">
    <property type="entry name" value="Mrp/NBP35_ATP-bd"/>
</dbReference>
<keyword evidence="3" id="KW-0547">Nucleotide-binding</keyword>
<evidence type="ECO:0000256" key="7">
    <source>
        <dbReference type="ARBA" id="ARBA00024036"/>
    </source>
</evidence>
<protein>
    <submittedName>
        <fullName evidence="8">Iron-sulfur protein NUBPL</fullName>
    </submittedName>
</protein>
<dbReference type="PANTHER" id="PTHR42961">
    <property type="entry name" value="IRON-SULFUR PROTEIN NUBPL"/>
    <property type="match status" value="1"/>
</dbReference>
<dbReference type="PANTHER" id="PTHR42961:SF2">
    <property type="entry name" value="IRON-SULFUR PROTEIN NUBPL"/>
    <property type="match status" value="1"/>
</dbReference>
<dbReference type="Gene3D" id="3.40.50.300">
    <property type="entry name" value="P-loop containing nucleotide triphosphate hydrolases"/>
    <property type="match status" value="1"/>
</dbReference>
<dbReference type="GeneID" id="100181220"/>
<evidence type="ECO:0000256" key="6">
    <source>
        <dbReference type="ARBA" id="ARBA00023014"/>
    </source>
</evidence>
<evidence type="ECO:0000313" key="8">
    <source>
        <dbReference type="Ensembl" id="ENSCINP00000027304.2"/>
    </source>
</evidence>
<dbReference type="RefSeq" id="XP_009862094.2">
    <property type="nucleotide sequence ID" value="XM_009863792.3"/>
</dbReference>
<dbReference type="InterPro" id="IPR027417">
    <property type="entry name" value="P-loop_NTPase"/>
</dbReference>
<dbReference type="GO" id="GO:0005524">
    <property type="term" value="F:ATP binding"/>
    <property type="evidence" value="ECO:0007669"/>
    <property type="project" value="UniProtKB-KW"/>
</dbReference>
<dbReference type="STRING" id="7719.ENSCINP00000027304"/>
<sequence>MFKLVGNAVAKIQTHCPELKYASRTIPSHSFSDERVTNKQKKLMERSLPKQKAIPGVDKILLVSSGKGGVGKSTVAVNMALGIKELTKKSVGLLDADVFGPSIPKLMGLHGKPDITKENMMIPHENYGIKCMSMGFLIKEGAPVVWRGLMVMQAVQQLLWKVDWGELDLLVVDLPPGTGDVQLSIVQNVPVSGSVIVTTPQDIALIDVRRGVEMFKKLNVPVFGVVQNMSHFCCPKCGHETSIFGQDSKIKKFATATITEILGRIPLHENICELSDSGIPVVVTTDSSSKQQSSSFFEISQKLVKKLNFS</sequence>
<dbReference type="OMA" id="CNHESHI"/>
<dbReference type="GO" id="GO:0046872">
    <property type="term" value="F:metal ion binding"/>
    <property type="evidence" value="ECO:0007669"/>
    <property type="project" value="UniProtKB-KW"/>
</dbReference>
<gene>
    <name evidence="8" type="primary">LOC100181220</name>
</gene>
<proteinExistence type="inferred from homology"/>
<comment type="similarity">
    <text evidence="7">Belongs to the Mrp/NBP35 ATP-binding proteins family.</text>
</comment>
<dbReference type="InParanoid" id="F6YI87"/>
<keyword evidence="2" id="KW-0479">Metal-binding</keyword>
<evidence type="ECO:0000256" key="2">
    <source>
        <dbReference type="ARBA" id="ARBA00022723"/>
    </source>
</evidence>
<evidence type="ECO:0000256" key="5">
    <source>
        <dbReference type="ARBA" id="ARBA00023004"/>
    </source>
</evidence>
<dbReference type="GeneTree" id="ENSGT00950000183193"/>
<keyword evidence="9" id="KW-1185">Reference proteome</keyword>